<evidence type="ECO:0000256" key="2">
    <source>
        <dbReference type="ARBA" id="ARBA00004651"/>
    </source>
</evidence>
<organism evidence="13 14">
    <name type="scientific">Cinara cedri</name>
    <dbReference type="NCBI Taxonomy" id="506608"/>
    <lineage>
        <taxon>Eukaryota</taxon>
        <taxon>Metazoa</taxon>
        <taxon>Ecdysozoa</taxon>
        <taxon>Arthropoda</taxon>
        <taxon>Hexapoda</taxon>
        <taxon>Insecta</taxon>
        <taxon>Pterygota</taxon>
        <taxon>Neoptera</taxon>
        <taxon>Paraneoptera</taxon>
        <taxon>Hemiptera</taxon>
        <taxon>Sternorrhyncha</taxon>
        <taxon>Aphidomorpha</taxon>
        <taxon>Aphidoidea</taxon>
        <taxon>Aphididae</taxon>
        <taxon>Lachninae</taxon>
        <taxon>Cinara</taxon>
    </lineage>
</organism>
<reference evidence="13 14" key="1">
    <citation type="submission" date="2019-08" db="EMBL/GenBank/DDBJ databases">
        <authorList>
            <person name="Alioto T."/>
            <person name="Alioto T."/>
            <person name="Gomez Garrido J."/>
        </authorList>
    </citation>
    <scope>NUCLEOTIDE SEQUENCE [LARGE SCALE GENOMIC DNA]</scope>
</reference>
<feature type="transmembrane region" description="Helical" evidence="12">
    <location>
        <begin position="179"/>
        <end position="196"/>
    </location>
</feature>
<sequence length="355" mass="41531">MLKLLGDLRGFIKRPPVIADGSVFRVHVIFTTVVLFTCSILVTATQYVGNPIQCIVEGLPTKPVNTYCWITSTFTMPDAFLREQGVNSAHPGVGPETPGEPRKYYTYYQWVCFALFLQAILCYFPKWLWDLQEDGLMSTLVMGLHFGLGADKEKEKQKKILVHYMLTHIRQHSWYAAKYWMCEFLCLVNILVQIYWMNLFFDGEFITYGLRVIGMSTEHQDDRIDPMVYIFPRVTKCTFRKFGPSGTIQTHDSLCVLPLNIVNEKTYILIWFWYLLLLVALLFMFGYRLLILYNKTVRKNALRYRHYRLITDDVARAVTNKLSIGDWWVLYMLGKNLDPMIYREVVREIAKKANN</sequence>
<dbReference type="EMBL" id="CABPRJ010000515">
    <property type="protein sequence ID" value="VVC30405.1"/>
    <property type="molecule type" value="Genomic_DNA"/>
</dbReference>
<keyword evidence="6" id="KW-0303">Gap junction</keyword>
<keyword evidence="8 12" id="KW-1133">Transmembrane helix</keyword>
<keyword evidence="3 12" id="KW-0813">Transport</keyword>
<keyword evidence="5 12" id="KW-0812">Transmembrane</keyword>
<keyword evidence="7" id="KW-0965">Cell junction</keyword>
<keyword evidence="4" id="KW-1003">Cell membrane</keyword>
<keyword evidence="11 12" id="KW-0407">Ion channel</keyword>
<dbReference type="PANTHER" id="PTHR11893">
    <property type="entry name" value="INNEXIN"/>
    <property type="match status" value="1"/>
</dbReference>
<evidence type="ECO:0000256" key="8">
    <source>
        <dbReference type="ARBA" id="ARBA00022989"/>
    </source>
</evidence>
<dbReference type="OrthoDB" id="5867527at2759"/>
<evidence type="ECO:0000256" key="4">
    <source>
        <dbReference type="ARBA" id="ARBA00022475"/>
    </source>
</evidence>
<keyword evidence="10 12" id="KW-0472">Membrane</keyword>
<dbReference type="GO" id="GO:0005886">
    <property type="term" value="C:plasma membrane"/>
    <property type="evidence" value="ECO:0007669"/>
    <property type="project" value="UniProtKB-SubCell"/>
</dbReference>
<evidence type="ECO:0000256" key="6">
    <source>
        <dbReference type="ARBA" id="ARBA00022868"/>
    </source>
</evidence>
<evidence type="ECO:0000256" key="9">
    <source>
        <dbReference type="ARBA" id="ARBA00023065"/>
    </source>
</evidence>
<gene>
    <name evidence="12" type="primary">inx</name>
    <name evidence="13" type="ORF">CINCED_3A006306</name>
</gene>
<dbReference type="Pfam" id="PF00876">
    <property type="entry name" value="Innexin"/>
    <property type="match status" value="1"/>
</dbReference>
<proteinExistence type="inferred from homology"/>
<name>A0A5E4MFV4_9HEMI</name>
<evidence type="ECO:0000256" key="12">
    <source>
        <dbReference type="RuleBase" id="RU010713"/>
    </source>
</evidence>
<feature type="transmembrane region" description="Helical" evidence="12">
    <location>
        <begin position="268"/>
        <end position="290"/>
    </location>
</feature>
<evidence type="ECO:0000256" key="11">
    <source>
        <dbReference type="ARBA" id="ARBA00023303"/>
    </source>
</evidence>
<dbReference type="PROSITE" id="PS51013">
    <property type="entry name" value="PANNEXIN"/>
    <property type="match status" value="1"/>
</dbReference>
<evidence type="ECO:0000256" key="1">
    <source>
        <dbReference type="ARBA" id="ARBA00004610"/>
    </source>
</evidence>
<evidence type="ECO:0000256" key="7">
    <source>
        <dbReference type="ARBA" id="ARBA00022949"/>
    </source>
</evidence>
<dbReference type="GO" id="GO:0005921">
    <property type="term" value="C:gap junction"/>
    <property type="evidence" value="ECO:0007669"/>
    <property type="project" value="UniProtKB-SubCell"/>
</dbReference>
<feature type="transmembrane region" description="Helical" evidence="12">
    <location>
        <begin position="107"/>
        <end position="129"/>
    </location>
</feature>
<dbReference type="GO" id="GO:0005243">
    <property type="term" value="F:gap junction channel activity"/>
    <property type="evidence" value="ECO:0007669"/>
    <property type="project" value="TreeGrafter"/>
</dbReference>
<dbReference type="Proteomes" id="UP000325440">
    <property type="component" value="Unassembled WGS sequence"/>
</dbReference>
<evidence type="ECO:0000256" key="10">
    <source>
        <dbReference type="ARBA" id="ARBA00023136"/>
    </source>
</evidence>
<feature type="transmembrane region" description="Helical" evidence="12">
    <location>
        <begin position="21"/>
        <end position="42"/>
    </location>
</feature>
<evidence type="ECO:0000256" key="3">
    <source>
        <dbReference type="ARBA" id="ARBA00022448"/>
    </source>
</evidence>
<comment type="similarity">
    <text evidence="12">Belongs to the pannexin family.</text>
</comment>
<dbReference type="InterPro" id="IPR000990">
    <property type="entry name" value="Innexin"/>
</dbReference>
<dbReference type="AlphaFoldDB" id="A0A5E4MFV4"/>
<dbReference type="PANTHER" id="PTHR11893:SF39">
    <property type="entry name" value="INNEXIN INX1"/>
    <property type="match status" value="1"/>
</dbReference>
<evidence type="ECO:0000313" key="14">
    <source>
        <dbReference type="Proteomes" id="UP000325440"/>
    </source>
</evidence>
<evidence type="ECO:0000313" key="13">
    <source>
        <dbReference type="EMBL" id="VVC30405.1"/>
    </source>
</evidence>
<evidence type="ECO:0000256" key="5">
    <source>
        <dbReference type="ARBA" id="ARBA00022692"/>
    </source>
</evidence>
<comment type="function">
    <text evidence="12">Structural component of the gap junctions.</text>
</comment>
<comment type="subcellular location">
    <subcellularLocation>
        <location evidence="1">Cell junction</location>
        <location evidence="1">Gap junction</location>
    </subcellularLocation>
    <subcellularLocation>
        <location evidence="2 12">Cell membrane</location>
        <topology evidence="2 12">Multi-pass membrane protein</topology>
    </subcellularLocation>
</comment>
<dbReference type="PRINTS" id="PR01262">
    <property type="entry name" value="INNEXIN"/>
</dbReference>
<protein>
    <recommendedName>
        <fullName evidence="12">Innexin</fullName>
    </recommendedName>
</protein>
<dbReference type="GO" id="GO:0034220">
    <property type="term" value="P:monoatomic ion transmembrane transport"/>
    <property type="evidence" value="ECO:0007669"/>
    <property type="project" value="UniProtKB-KW"/>
</dbReference>
<keyword evidence="14" id="KW-1185">Reference proteome</keyword>
<keyword evidence="9 12" id="KW-0406">Ion transport</keyword>
<accession>A0A5E4MFV4</accession>